<dbReference type="EMBL" id="BAABHA010000004">
    <property type="protein sequence ID" value="GAA4381246.1"/>
    <property type="molecule type" value="Genomic_DNA"/>
</dbReference>
<reference evidence="3" key="1">
    <citation type="journal article" date="2019" name="Int. J. Syst. Evol. Microbiol.">
        <title>The Global Catalogue of Microorganisms (GCM) 10K type strain sequencing project: providing services to taxonomists for standard genome sequencing and annotation.</title>
        <authorList>
            <consortium name="The Broad Institute Genomics Platform"/>
            <consortium name="The Broad Institute Genome Sequencing Center for Infectious Disease"/>
            <person name="Wu L."/>
            <person name="Ma J."/>
        </authorList>
    </citation>
    <scope>NUCLEOTIDE SEQUENCE [LARGE SCALE GENOMIC DNA]</scope>
    <source>
        <strain evidence="3">JCM 17924</strain>
    </source>
</reference>
<comment type="caution">
    <text evidence="2">The sequence shown here is derived from an EMBL/GenBank/DDBJ whole genome shotgun (WGS) entry which is preliminary data.</text>
</comment>
<accession>A0ABP8IZ01</accession>
<dbReference type="PANTHER" id="PTHR34262">
    <property type="entry name" value="TRANSMEMBRANE PROTEIN 220"/>
    <property type="match status" value="1"/>
</dbReference>
<evidence type="ECO:0000256" key="1">
    <source>
        <dbReference type="SAM" id="Phobius"/>
    </source>
</evidence>
<proteinExistence type="predicted"/>
<keyword evidence="1" id="KW-0472">Membrane</keyword>
<keyword evidence="1" id="KW-1133">Transmembrane helix</keyword>
<protein>
    <recommendedName>
        <fullName evidence="4">Transmembrane 220 family protein</fullName>
    </recommendedName>
</protein>
<feature type="transmembrane region" description="Helical" evidence="1">
    <location>
        <begin position="5"/>
        <end position="22"/>
    </location>
</feature>
<dbReference type="Proteomes" id="UP001500454">
    <property type="component" value="Unassembled WGS sequence"/>
</dbReference>
<evidence type="ECO:0000313" key="2">
    <source>
        <dbReference type="EMBL" id="GAA4381246.1"/>
    </source>
</evidence>
<feature type="transmembrane region" description="Helical" evidence="1">
    <location>
        <begin position="53"/>
        <end position="71"/>
    </location>
</feature>
<keyword evidence="1" id="KW-0812">Transmembrane</keyword>
<feature type="transmembrane region" description="Helical" evidence="1">
    <location>
        <begin position="91"/>
        <end position="109"/>
    </location>
</feature>
<dbReference type="RefSeq" id="WP_345223872.1">
    <property type="nucleotide sequence ID" value="NZ_BAABHA010000004.1"/>
</dbReference>
<sequence>MRHRYLFWSLSLMFGLFAALQYNDPDPHLWVTLYLLPAAVMAWAALRPLPRWLPLLLAVVYAGLAVWWWPARFDGLTGAMSPGTTVEEGREALGLLICATALLVAAWLGSSSRSAPASA</sequence>
<dbReference type="Pfam" id="PF15071">
    <property type="entry name" value="TMEM220"/>
    <property type="match status" value="1"/>
</dbReference>
<feature type="transmembrane region" description="Helical" evidence="1">
    <location>
        <begin position="28"/>
        <end position="46"/>
    </location>
</feature>
<evidence type="ECO:0008006" key="4">
    <source>
        <dbReference type="Google" id="ProtNLM"/>
    </source>
</evidence>
<gene>
    <name evidence="2" type="ORF">GCM10023186_20520</name>
</gene>
<dbReference type="PANTHER" id="PTHR34262:SF1">
    <property type="entry name" value="TRANSMEMBRANE PROTEIN 220"/>
    <property type="match status" value="1"/>
</dbReference>
<evidence type="ECO:0000313" key="3">
    <source>
        <dbReference type="Proteomes" id="UP001500454"/>
    </source>
</evidence>
<organism evidence="2 3">
    <name type="scientific">Hymenobacter koreensis</name>
    <dbReference type="NCBI Taxonomy" id="1084523"/>
    <lineage>
        <taxon>Bacteria</taxon>
        <taxon>Pseudomonadati</taxon>
        <taxon>Bacteroidota</taxon>
        <taxon>Cytophagia</taxon>
        <taxon>Cytophagales</taxon>
        <taxon>Hymenobacteraceae</taxon>
        <taxon>Hymenobacter</taxon>
    </lineage>
</organism>
<keyword evidence="3" id="KW-1185">Reference proteome</keyword>
<dbReference type="InterPro" id="IPR029377">
    <property type="entry name" value="TMEM220"/>
</dbReference>
<name>A0ABP8IZ01_9BACT</name>